<sequence>MKVAVLDDDKAVLETVAKLLDEAGFQCATFDNGRQLVRTLHRETFDLFVIDWNLPDLPGLNVLEWIRNQIGAQPPVLLLTNRVSDEDLVAGLRAGADDFVTKPYHPAVLLARVEALARRSTMNLSRTTETYGKLDFELTSKTLRLSGEVVHLTPKEFSLALLLFRNLNRAVSRAYIFETIWGMDPDLSTRTLDIHISKIRSKLALRPENGFRLTPVYGYGYRLEEHLA</sequence>
<dbReference type="GO" id="GO:0000156">
    <property type="term" value="F:phosphorelay response regulator activity"/>
    <property type="evidence" value="ECO:0007669"/>
    <property type="project" value="TreeGrafter"/>
</dbReference>
<organism evidence="8 9">
    <name type="scientific">Novosphingobium piscinae</name>
    <dbReference type="NCBI Taxonomy" id="1507448"/>
    <lineage>
        <taxon>Bacteria</taxon>
        <taxon>Pseudomonadati</taxon>
        <taxon>Pseudomonadota</taxon>
        <taxon>Alphaproteobacteria</taxon>
        <taxon>Sphingomonadales</taxon>
        <taxon>Sphingomonadaceae</taxon>
        <taxon>Novosphingobium</taxon>
    </lineage>
</organism>
<dbReference type="InterPro" id="IPR016032">
    <property type="entry name" value="Sig_transdc_resp-reg_C-effctor"/>
</dbReference>
<dbReference type="SMART" id="SM00862">
    <property type="entry name" value="Trans_reg_C"/>
    <property type="match status" value="1"/>
</dbReference>
<dbReference type="SUPFAM" id="SSF52172">
    <property type="entry name" value="CheY-like"/>
    <property type="match status" value="1"/>
</dbReference>
<dbReference type="Pfam" id="PF00486">
    <property type="entry name" value="Trans_reg_C"/>
    <property type="match status" value="1"/>
</dbReference>
<feature type="domain" description="OmpR/PhoB-type" evidence="7">
    <location>
        <begin position="126"/>
        <end position="225"/>
    </location>
</feature>
<dbReference type="InterPro" id="IPR001867">
    <property type="entry name" value="OmpR/PhoB-type_DNA-bd"/>
</dbReference>
<dbReference type="SMART" id="SM00448">
    <property type="entry name" value="REC"/>
    <property type="match status" value="1"/>
</dbReference>
<dbReference type="InterPro" id="IPR036388">
    <property type="entry name" value="WH-like_DNA-bd_sf"/>
</dbReference>
<dbReference type="GO" id="GO:0006355">
    <property type="term" value="P:regulation of DNA-templated transcription"/>
    <property type="evidence" value="ECO:0007669"/>
    <property type="project" value="InterPro"/>
</dbReference>
<keyword evidence="9" id="KW-1185">Reference proteome</keyword>
<dbReference type="Gene3D" id="1.10.10.10">
    <property type="entry name" value="Winged helix-like DNA-binding domain superfamily/Winged helix DNA-binding domain"/>
    <property type="match status" value="1"/>
</dbReference>
<evidence type="ECO:0000256" key="2">
    <source>
        <dbReference type="ARBA" id="ARBA00023012"/>
    </source>
</evidence>
<dbReference type="GO" id="GO:0005829">
    <property type="term" value="C:cytosol"/>
    <property type="evidence" value="ECO:0007669"/>
    <property type="project" value="TreeGrafter"/>
</dbReference>
<dbReference type="InterPro" id="IPR001789">
    <property type="entry name" value="Sig_transdc_resp-reg_receiver"/>
</dbReference>
<evidence type="ECO:0000313" key="9">
    <source>
        <dbReference type="Proteomes" id="UP000551327"/>
    </source>
</evidence>
<accession>A0A7X1G078</accession>
<dbReference type="EMBL" id="JACLAX010000015">
    <property type="protein sequence ID" value="MBC2670171.1"/>
    <property type="molecule type" value="Genomic_DNA"/>
</dbReference>
<dbReference type="Pfam" id="PF00072">
    <property type="entry name" value="Response_reg"/>
    <property type="match status" value="1"/>
</dbReference>
<dbReference type="PANTHER" id="PTHR48111:SF40">
    <property type="entry name" value="PHOSPHATE REGULON TRANSCRIPTIONAL REGULATORY PROTEIN PHOB"/>
    <property type="match status" value="1"/>
</dbReference>
<dbReference type="Proteomes" id="UP000551327">
    <property type="component" value="Unassembled WGS sequence"/>
</dbReference>
<dbReference type="AlphaFoldDB" id="A0A7X1G078"/>
<dbReference type="CDD" id="cd00383">
    <property type="entry name" value="trans_reg_C"/>
    <property type="match status" value="1"/>
</dbReference>
<keyword evidence="2" id="KW-0902">Two-component regulatory system</keyword>
<dbReference type="RefSeq" id="WP_185680029.1">
    <property type="nucleotide sequence ID" value="NZ_JACLAX010000015.1"/>
</dbReference>
<dbReference type="PROSITE" id="PS51755">
    <property type="entry name" value="OMPR_PHOB"/>
    <property type="match status" value="1"/>
</dbReference>
<dbReference type="GO" id="GO:0032993">
    <property type="term" value="C:protein-DNA complex"/>
    <property type="evidence" value="ECO:0007669"/>
    <property type="project" value="TreeGrafter"/>
</dbReference>
<dbReference type="PROSITE" id="PS50110">
    <property type="entry name" value="RESPONSE_REGULATORY"/>
    <property type="match status" value="1"/>
</dbReference>
<feature type="DNA-binding region" description="OmpR/PhoB-type" evidence="5">
    <location>
        <begin position="126"/>
        <end position="225"/>
    </location>
</feature>
<evidence type="ECO:0000256" key="1">
    <source>
        <dbReference type="ARBA" id="ARBA00022553"/>
    </source>
</evidence>
<keyword evidence="3 5" id="KW-0238">DNA-binding</keyword>
<gene>
    <name evidence="8" type="ORF">H7F53_13530</name>
</gene>
<feature type="domain" description="Response regulatory" evidence="6">
    <location>
        <begin position="2"/>
        <end position="117"/>
    </location>
</feature>
<dbReference type="InterPro" id="IPR039420">
    <property type="entry name" value="WalR-like"/>
</dbReference>
<dbReference type="Gene3D" id="6.10.250.690">
    <property type="match status" value="1"/>
</dbReference>
<evidence type="ECO:0000259" key="7">
    <source>
        <dbReference type="PROSITE" id="PS51755"/>
    </source>
</evidence>
<dbReference type="CDD" id="cd17574">
    <property type="entry name" value="REC_OmpR"/>
    <property type="match status" value="1"/>
</dbReference>
<name>A0A7X1G078_9SPHN</name>
<evidence type="ECO:0000256" key="3">
    <source>
        <dbReference type="ARBA" id="ARBA00023125"/>
    </source>
</evidence>
<protein>
    <submittedName>
        <fullName evidence="8">Response regulator transcription factor</fullName>
    </submittedName>
</protein>
<dbReference type="Gene3D" id="3.40.50.2300">
    <property type="match status" value="1"/>
</dbReference>
<dbReference type="InterPro" id="IPR011006">
    <property type="entry name" value="CheY-like_superfamily"/>
</dbReference>
<feature type="modified residue" description="4-aspartylphosphate" evidence="4">
    <location>
        <position position="51"/>
    </location>
</feature>
<evidence type="ECO:0000259" key="6">
    <source>
        <dbReference type="PROSITE" id="PS50110"/>
    </source>
</evidence>
<comment type="caution">
    <text evidence="8">The sequence shown here is derived from an EMBL/GenBank/DDBJ whole genome shotgun (WGS) entry which is preliminary data.</text>
</comment>
<dbReference type="PANTHER" id="PTHR48111">
    <property type="entry name" value="REGULATOR OF RPOS"/>
    <property type="match status" value="1"/>
</dbReference>
<dbReference type="GO" id="GO:0000976">
    <property type="term" value="F:transcription cis-regulatory region binding"/>
    <property type="evidence" value="ECO:0007669"/>
    <property type="project" value="TreeGrafter"/>
</dbReference>
<evidence type="ECO:0000256" key="4">
    <source>
        <dbReference type="PROSITE-ProRule" id="PRU00169"/>
    </source>
</evidence>
<dbReference type="SUPFAM" id="SSF46894">
    <property type="entry name" value="C-terminal effector domain of the bipartite response regulators"/>
    <property type="match status" value="1"/>
</dbReference>
<evidence type="ECO:0000256" key="5">
    <source>
        <dbReference type="PROSITE-ProRule" id="PRU01091"/>
    </source>
</evidence>
<keyword evidence="1 4" id="KW-0597">Phosphoprotein</keyword>
<reference evidence="8 9" key="1">
    <citation type="submission" date="2020-08" db="EMBL/GenBank/DDBJ databases">
        <title>The genome sequence of type strain Novosphingobium piscinae KCTC 42194.</title>
        <authorList>
            <person name="Liu Y."/>
        </authorList>
    </citation>
    <scope>NUCLEOTIDE SEQUENCE [LARGE SCALE GENOMIC DNA]</scope>
    <source>
        <strain evidence="8 9">KCTC 42194</strain>
    </source>
</reference>
<evidence type="ECO:0000313" key="8">
    <source>
        <dbReference type="EMBL" id="MBC2670171.1"/>
    </source>
</evidence>
<proteinExistence type="predicted"/>